<reference evidence="2" key="1">
    <citation type="journal article" date="2024" name="Front. Bioeng. Biotechnol.">
        <title>Genome-scale model development and genomic sequencing of the oleaginous clade Lipomyces.</title>
        <authorList>
            <person name="Czajka J.J."/>
            <person name="Han Y."/>
            <person name="Kim J."/>
            <person name="Mondo S.J."/>
            <person name="Hofstad B.A."/>
            <person name="Robles A."/>
            <person name="Haridas S."/>
            <person name="Riley R."/>
            <person name="LaButti K."/>
            <person name="Pangilinan J."/>
            <person name="Andreopoulos W."/>
            <person name="Lipzen A."/>
            <person name="Yan J."/>
            <person name="Wang M."/>
            <person name="Ng V."/>
            <person name="Grigoriev I.V."/>
            <person name="Spatafora J.W."/>
            <person name="Magnuson J.K."/>
            <person name="Baker S.E."/>
            <person name="Pomraning K.R."/>
        </authorList>
    </citation>
    <scope>NUCLEOTIDE SEQUENCE [LARGE SCALE GENOMIC DNA]</scope>
    <source>
        <strain evidence="2">CBS 10300</strain>
    </source>
</reference>
<keyword evidence="2" id="KW-1185">Reference proteome</keyword>
<gene>
    <name evidence="1" type="ORF">V1517DRAFT_376064</name>
</gene>
<accession>A0ACC3TG52</accession>
<evidence type="ECO:0000313" key="1">
    <source>
        <dbReference type="EMBL" id="KAK9319966.1"/>
    </source>
</evidence>
<proteinExistence type="predicted"/>
<evidence type="ECO:0000313" key="2">
    <source>
        <dbReference type="Proteomes" id="UP001489719"/>
    </source>
</evidence>
<comment type="caution">
    <text evidence="1">The sequence shown here is derived from an EMBL/GenBank/DDBJ whole genome shotgun (WGS) entry which is preliminary data.</text>
</comment>
<dbReference type="EMBL" id="MU970152">
    <property type="protein sequence ID" value="KAK9319966.1"/>
    <property type="molecule type" value="Genomic_DNA"/>
</dbReference>
<sequence length="275" mass="29893">MSDTDPKVFVAHVDDAKLENTDAQARSDAEPSWWVESKGKPESACVVYIHGFTCIAFGYDGVGTSIAISLPQFRESYGYLFGGQWVVTEGWQLAFIGGFLAGTAIDGIFTGIASKYAAQKLCLMCTQSTMASWLTKLEVIAVAGVLLQWFSPGNVAMFFAGKTVTGLSIGCFVTVFRLRAPHKGSPEKSFLICLPSNGALRISYPTEARGKVDQARESIKKLYSPSTNVDDKIREISEVLDESHSGGSYRQCFDAKNRLRTLIALSVFVARNAGL</sequence>
<dbReference type="Proteomes" id="UP001489719">
    <property type="component" value="Unassembled WGS sequence"/>
</dbReference>
<organism evidence="1 2">
    <name type="scientific">Lipomyces orientalis</name>
    <dbReference type="NCBI Taxonomy" id="1233043"/>
    <lineage>
        <taxon>Eukaryota</taxon>
        <taxon>Fungi</taxon>
        <taxon>Dikarya</taxon>
        <taxon>Ascomycota</taxon>
        <taxon>Saccharomycotina</taxon>
        <taxon>Lipomycetes</taxon>
        <taxon>Lipomycetales</taxon>
        <taxon>Lipomycetaceae</taxon>
        <taxon>Lipomyces</taxon>
    </lineage>
</organism>
<name>A0ACC3TG52_9ASCO</name>
<protein>
    <submittedName>
        <fullName evidence="1">Uncharacterized protein</fullName>
    </submittedName>
</protein>